<accession>A0A0A9UDI4</accession>
<proteinExistence type="predicted"/>
<evidence type="ECO:0000313" key="2">
    <source>
        <dbReference type="EMBL" id="JAD16948.1"/>
    </source>
</evidence>
<reference evidence="2" key="2">
    <citation type="journal article" date="2015" name="Data Brief">
        <title>Shoot transcriptome of the giant reed, Arundo donax.</title>
        <authorList>
            <person name="Barrero R.A."/>
            <person name="Guerrero F.D."/>
            <person name="Moolhuijzen P."/>
            <person name="Goolsby J.A."/>
            <person name="Tidwell J."/>
            <person name="Bellgard S.E."/>
            <person name="Bellgard M.I."/>
        </authorList>
    </citation>
    <scope>NUCLEOTIDE SEQUENCE</scope>
    <source>
        <tissue evidence="2">Shoot tissue taken approximately 20 cm above the soil surface</tissue>
    </source>
</reference>
<protein>
    <submittedName>
        <fullName evidence="2">Uncharacterized protein</fullName>
    </submittedName>
</protein>
<evidence type="ECO:0000256" key="1">
    <source>
        <dbReference type="SAM" id="MobiDB-lite"/>
    </source>
</evidence>
<name>A0A0A9UDI4_ARUDO</name>
<reference evidence="2" key="1">
    <citation type="submission" date="2014-09" db="EMBL/GenBank/DDBJ databases">
        <authorList>
            <person name="Magalhaes I.L.F."/>
            <person name="Oliveira U."/>
            <person name="Santos F.R."/>
            <person name="Vidigal T.H.D.A."/>
            <person name="Brescovit A.D."/>
            <person name="Santos A.J."/>
        </authorList>
    </citation>
    <scope>NUCLEOTIDE SEQUENCE</scope>
    <source>
        <tissue evidence="2">Shoot tissue taken approximately 20 cm above the soil surface</tissue>
    </source>
</reference>
<organism evidence="2">
    <name type="scientific">Arundo donax</name>
    <name type="common">Giant reed</name>
    <name type="synonym">Donax arundinaceus</name>
    <dbReference type="NCBI Taxonomy" id="35708"/>
    <lineage>
        <taxon>Eukaryota</taxon>
        <taxon>Viridiplantae</taxon>
        <taxon>Streptophyta</taxon>
        <taxon>Embryophyta</taxon>
        <taxon>Tracheophyta</taxon>
        <taxon>Spermatophyta</taxon>
        <taxon>Magnoliopsida</taxon>
        <taxon>Liliopsida</taxon>
        <taxon>Poales</taxon>
        <taxon>Poaceae</taxon>
        <taxon>PACMAD clade</taxon>
        <taxon>Arundinoideae</taxon>
        <taxon>Arundineae</taxon>
        <taxon>Arundo</taxon>
    </lineage>
</organism>
<dbReference type="EMBL" id="GBRH01280947">
    <property type="protein sequence ID" value="JAD16948.1"/>
    <property type="molecule type" value="Transcribed_RNA"/>
</dbReference>
<dbReference type="AlphaFoldDB" id="A0A0A9UDI4"/>
<feature type="region of interest" description="Disordered" evidence="1">
    <location>
        <begin position="1"/>
        <end position="35"/>
    </location>
</feature>
<sequence>MNIRQDQRYMNQTQTVMHHKAADGLKLENNQQKNC</sequence>